<comment type="caution">
    <text evidence="2">The sequence shown here is derived from an EMBL/GenBank/DDBJ whole genome shotgun (WGS) entry which is preliminary data.</text>
</comment>
<evidence type="ECO:0000256" key="1">
    <source>
        <dbReference type="SAM" id="SignalP"/>
    </source>
</evidence>
<dbReference type="EMBL" id="NVSR01000001">
    <property type="protein sequence ID" value="PCI30932.1"/>
    <property type="molecule type" value="Genomic_DNA"/>
</dbReference>
<protein>
    <submittedName>
        <fullName evidence="2">Uncharacterized protein</fullName>
    </submittedName>
</protein>
<feature type="signal peptide" evidence="1">
    <location>
        <begin position="1"/>
        <end position="17"/>
    </location>
</feature>
<feature type="chain" id="PRO_5013059911" evidence="1">
    <location>
        <begin position="18"/>
        <end position="171"/>
    </location>
</feature>
<reference evidence="3" key="1">
    <citation type="submission" date="2017-08" db="EMBL/GenBank/DDBJ databases">
        <title>A dynamic microbial community with high functional redundancy inhabits the cold, oxic subseafloor aquifer.</title>
        <authorList>
            <person name="Tully B.J."/>
            <person name="Wheat C.G."/>
            <person name="Glazer B.T."/>
            <person name="Huber J.A."/>
        </authorList>
    </citation>
    <scope>NUCLEOTIDE SEQUENCE [LARGE SCALE GENOMIC DNA]</scope>
</reference>
<accession>A0A2A4TBM1</accession>
<keyword evidence="1" id="KW-0732">Signal</keyword>
<evidence type="ECO:0000313" key="2">
    <source>
        <dbReference type="EMBL" id="PCI30932.1"/>
    </source>
</evidence>
<evidence type="ECO:0000313" key="3">
    <source>
        <dbReference type="Proteomes" id="UP000218113"/>
    </source>
</evidence>
<sequence>MRKTFLLIFLLISLLNAGSYTLHTSTPYSKFLSSFKKYVDDNGRVLSRKNRTPDTEFASTMAYVLHFKNVKYAKKTYKLIPNTYLKTLPFELKMYAVDMQFYIGAYQDVLRTITLKECLTAPTFALRKECRYYLGISTGLTNNTIDKNLDYSKSYYQNAKQLVNKIKESRK</sequence>
<dbReference type="Proteomes" id="UP000218113">
    <property type="component" value="Unassembled WGS sequence"/>
</dbReference>
<gene>
    <name evidence="2" type="ORF">COB67_00310</name>
</gene>
<dbReference type="AlphaFoldDB" id="A0A2A4TBM1"/>
<proteinExistence type="predicted"/>
<organism evidence="2 3">
    <name type="scientific">SAR324 cluster bacterium</name>
    <dbReference type="NCBI Taxonomy" id="2024889"/>
    <lineage>
        <taxon>Bacteria</taxon>
        <taxon>Deltaproteobacteria</taxon>
        <taxon>SAR324 cluster</taxon>
    </lineage>
</organism>
<name>A0A2A4TBM1_9DELT</name>